<name>A0A062V8C4_9EURY</name>
<dbReference type="InterPro" id="IPR031009">
    <property type="entry name" value="Tcm_partner"/>
</dbReference>
<keyword evidence="2" id="KW-1185">Reference proteome</keyword>
<dbReference type="Proteomes" id="UP000027153">
    <property type="component" value="Unassembled WGS sequence"/>
</dbReference>
<comment type="caution">
    <text evidence="1">The sequence shown here is derived from an EMBL/GenBank/DDBJ whole genome shotgun (WGS) entry which is preliminary data.</text>
</comment>
<dbReference type="NCBIfam" id="TIGR04474">
    <property type="entry name" value="tcm_partner"/>
    <property type="match status" value="1"/>
</dbReference>
<organism evidence="1 2">
    <name type="scientific">Candidatus Methanoperedens nitratireducens</name>
    <dbReference type="NCBI Taxonomy" id="1392998"/>
    <lineage>
        <taxon>Archaea</taxon>
        <taxon>Methanobacteriati</taxon>
        <taxon>Methanobacteriota</taxon>
        <taxon>Stenosarchaea group</taxon>
        <taxon>Methanomicrobia</taxon>
        <taxon>Methanosarcinales</taxon>
        <taxon>ANME-2 cluster</taxon>
        <taxon>Candidatus Methanoperedentaceae</taxon>
        <taxon>Candidatus Methanoperedens</taxon>
    </lineage>
</organism>
<gene>
    <name evidence="1" type="ORF">ANME2D_00612</name>
</gene>
<protein>
    <recommendedName>
        <fullName evidence="3">Three-Cys-motif partner protein TcmP</fullName>
    </recommendedName>
</protein>
<dbReference type="AlphaFoldDB" id="A0A062V8C4"/>
<dbReference type="EMBL" id="JMIY01000001">
    <property type="protein sequence ID" value="KCZ73542.1"/>
    <property type="molecule type" value="Genomic_DNA"/>
</dbReference>
<dbReference type="RefSeq" id="WP_048089038.1">
    <property type="nucleotide sequence ID" value="NZ_JMIY01000001.1"/>
</dbReference>
<evidence type="ECO:0000313" key="2">
    <source>
        <dbReference type="Proteomes" id="UP000027153"/>
    </source>
</evidence>
<reference evidence="1 2" key="1">
    <citation type="journal article" date="2013" name="Nature">
        <title>Anaerobic oxidation of methane coupled to nitrate reduction in a novel archaeal lineage.</title>
        <authorList>
            <person name="Haroon M.F."/>
            <person name="Hu S."/>
            <person name="Shi Y."/>
            <person name="Imelfort M."/>
            <person name="Keller J."/>
            <person name="Hugenholtz P."/>
            <person name="Yuan Z."/>
            <person name="Tyson G.W."/>
        </authorList>
    </citation>
    <scope>NUCLEOTIDE SEQUENCE [LARGE SCALE GENOMIC DNA]</scope>
    <source>
        <strain evidence="1 2">ANME-2d</strain>
    </source>
</reference>
<sequence length="314" mass="36329">MPPKDERNDFEWLSDRIKYLEPEEDIISCDKTCYHVGMWSPLKTVLLSYYYAIFTDIASKHTDNMIYIDLLAGSGIVNINGTDSKIIGSPLVAVYFARHPFSKMFLAESNESSREALEKRLQIVMQKQDLDYQNIVGKIYPNAFTATQAAIKYMNDKVRNHNGVLNLCLVDYEGFNEVPFDLIKKISKFHGDTIINFQTHQIARILTNKNSDLLTSFLGTDEWKHISSDNYRDTLQLYQNQLKKEDRPIFEAVEINSETAYYYHLIFACRATAKGSQWMKAIRRIKPKIESSNARTVKEIYNIIKGNQSQLTDF</sequence>
<evidence type="ECO:0008006" key="3">
    <source>
        <dbReference type="Google" id="ProtNLM"/>
    </source>
</evidence>
<evidence type="ECO:0000313" key="1">
    <source>
        <dbReference type="EMBL" id="KCZ73542.1"/>
    </source>
</evidence>
<proteinExistence type="predicted"/>
<accession>A0A062V8C4</accession>